<evidence type="ECO:0000256" key="1">
    <source>
        <dbReference type="ARBA" id="ARBA00004123"/>
    </source>
</evidence>
<evidence type="ECO:0000256" key="2">
    <source>
        <dbReference type="ARBA" id="ARBA00005474"/>
    </source>
</evidence>
<keyword evidence="7" id="KW-1185">Reference proteome</keyword>
<dbReference type="PANTHER" id="PTHR31301:SF83">
    <property type="entry name" value="PROTEIN ASYMMETRIC LEAVES 2"/>
    <property type="match status" value="1"/>
</dbReference>
<keyword evidence="4" id="KW-0539">Nucleus</keyword>
<comment type="caution">
    <text evidence="6">The sequence shown here is derived from an EMBL/GenBank/DDBJ whole genome shotgun (WGS) entry which is preliminary data.</text>
</comment>
<evidence type="ECO:0000259" key="5">
    <source>
        <dbReference type="PROSITE" id="PS50891"/>
    </source>
</evidence>
<dbReference type="AlphaFoldDB" id="A0A5J9W0L6"/>
<sequence length="201" mass="21534">MPPTLPLVVLKCFIRPYSSTIFLTATVTNLGPPDPRVLVLSIVLFVLGTDLNASISCTASSNQLACNQIDLLALVSDRCRRRRRRRVRPRRRARGASTSGGGAFPASCAFAADFPPEHGDQFAAVHNVFGASNVSKLLAEVAPEDRAGAVESLVYEARASLRDPAFGCVSYITVLEHMLKQRVDGGEAGGERAAGRRAAVR</sequence>
<dbReference type="PANTHER" id="PTHR31301">
    <property type="entry name" value="LOB DOMAIN-CONTAINING PROTEIN 4-RELATED"/>
    <property type="match status" value="1"/>
</dbReference>
<evidence type="ECO:0000313" key="6">
    <source>
        <dbReference type="EMBL" id="TVU41481.1"/>
    </source>
</evidence>
<evidence type="ECO:0000256" key="4">
    <source>
        <dbReference type="ARBA" id="ARBA00023242"/>
    </source>
</evidence>
<name>A0A5J9W0L6_9POAL</name>
<feature type="non-terminal residue" evidence="6">
    <location>
        <position position="1"/>
    </location>
</feature>
<evidence type="ECO:0000313" key="7">
    <source>
        <dbReference type="Proteomes" id="UP000324897"/>
    </source>
</evidence>
<feature type="domain" description="LOB" evidence="5">
    <location>
        <begin position="92"/>
        <end position="193"/>
    </location>
</feature>
<gene>
    <name evidence="6" type="ORF">EJB05_15003</name>
</gene>
<dbReference type="EMBL" id="RWGY01000007">
    <property type="protein sequence ID" value="TVU41481.1"/>
    <property type="molecule type" value="Genomic_DNA"/>
</dbReference>
<dbReference type="Gramene" id="TVU41481">
    <property type="protein sequence ID" value="TVU41481"/>
    <property type="gene ID" value="EJB05_15003"/>
</dbReference>
<protein>
    <recommendedName>
        <fullName evidence="5">LOB domain-containing protein</fullName>
    </recommendedName>
</protein>
<dbReference type="GO" id="GO:0005634">
    <property type="term" value="C:nucleus"/>
    <property type="evidence" value="ECO:0007669"/>
    <property type="project" value="UniProtKB-SubCell"/>
</dbReference>
<comment type="similarity">
    <text evidence="2">Belongs to the LOB domain-containing protein family.</text>
</comment>
<dbReference type="PROSITE" id="PS50891">
    <property type="entry name" value="LOB"/>
    <property type="match status" value="1"/>
</dbReference>
<keyword evidence="3" id="KW-0217">Developmental protein</keyword>
<evidence type="ECO:0000256" key="3">
    <source>
        <dbReference type="ARBA" id="ARBA00022473"/>
    </source>
</evidence>
<reference evidence="6 7" key="1">
    <citation type="journal article" date="2019" name="Sci. Rep.">
        <title>A high-quality genome of Eragrostis curvula grass provides insights into Poaceae evolution and supports new strategies to enhance forage quality.</title>
        <authorList>
            <person name="Carballo J."/>
            <person name="Santos B.A.C.M."/>
            <person name="Zappacosta D."/>
            <person name="Garbus I."/>
            <person name="Selva J.P."/>
            <person name="Gallo C.A."/>
            <person name="Diaz A."/>
            <person name="Albertini E."/>
            <person name="Caccamo M."/>
            <person name="Echenique V."/>
        </authorList>
    </citation>
    <scope>NUCLEOTIDE SEQUENCE [LARGE SCALE GENOMIC DNA]</scope>
    <source>
        <strain evidence="7">cv. Victoria</strain>
        <tissue evidence="6">Leaf</tissue>
    </source>
</reference>
<dbReference type="Pfam" id="PF03195">
    <property type="entry name" value="LOB"/>
    <property type="match status" value="1"/>
</dbReference>
<comment type="subcellular location">
    <subcellularLocation>
        <location evidence="1">Nucleus</location>
    </subcellularLocation>
</comment>
<dbReference type="InterPro" id="IPR004883">
    <property type="entry name" value="LOB"/>
</dbReference>
<accession>A0A5J9W0L6</accession>
<proteinExistence type="inferred from homology"/>
<organism evidence="6 7">
    <name type="scientific">Eragrostis curvula</name>
    <name type="common">weeping love grass</name>
    <dbReference type="NCBI Taxonomy" id="38414"/>
    <lineage>
        <taxon>Eukaryota</taxon>
        <taxon>Viridiplantae</taxon>
        <taxon>Streptophyta</taxon>
        <taxon>Embryophyta</taxon>
        <taxon>Tracheophyta</taxon>
        <taxon>Spermatophyta</taxon>
        <taxon>Magnoliopsida</taxon>
        <taxon>Liliopsida</taxon>
        <taxon>Poales</taxon>
        <taxon>Poaceae</taxon>
        <taxon>PACMAD clade</taxon>
        <taxon>Chloridoideae</taxon>
        <taxon>Eragrostideae</taxon>
        <taxon>Eragrostidinae</taxon>
        <taxon>Eragrostis</taxon>
    </lineage>
</organism>
<dbReference type="Proteomes" id="UP000324897">
    <property type="component" value="Chromosome 4"/>
</dbReference>